<gene>
    <name evidence="4" type="ORF">LSP04_09220</name>
</gene>
<feature type="domain" description="MucBP" evidence="2">
    <location>
        <begin position="191"/>
        <end position="257"/>
    </location>
</feature>
<dbReference type="Pfam" id="PF19087">
    <property type="entry name" value="DUF5776"/>
    <property type="match status" value="1"/>
</dbReference>
<protein>
    <recommendedName>
        <fullName evidence="6">DUF5776 domain-containing protein</fullName>
    </recommendedName>
</protein>
<dbReference type="Proteomes" id="UP000321691">
    <property type="component" value="Unassembled WGS sequence"/>
</dbReference>
<dbReference type="Pfam" id="PF06458">
    <property type="entry name" value="MucBP"/>
    <property type="match status" value="3"/>
</dbReference>
<dbReference type="Gene3D" id="3.10.20.320">
    <property type="entry name" value="Putative peptidoglycan bound protein (lpxtg motif)"/>
    <property type="match status" value="2"/>
</dbReference>
<evidence type="ECO:0000259" key="3">
    <source>
        <dbReference type="Pfam" id="PF19087"/>
    </source>
</evidence>
<evidence type="ECO:0000256" key="1">
    <source>
        <dbReference type="ARBA" id="ARBA00022737"/>
    </source>
</evidence>
<comment type="caution">
    <text evidence="4">The sequence shown here is derived from an EMBL/GenBank/DDBJ whole genome shotgun (WGS) entry which is preliminary data.</text>
</comment>
<evidence type="ECO:0008006" key="6">
    <source>
        <dbReference type="Google" id="ProtNLM"/>
    </source>
</evidence>
<feature type="domain" description="MucBP" evidence="2">
    <location>
        <begin position="277"/>
        <end position="339"/>
    </location>
</feature>
<evidence type="ECO:0000259" key="2">
    <source>
        <dbReference type="Pfam" id="PF06458"/>
    </source>
</evidence>
<reference evidence="4 5" key="1">
    <citation type="submission" date="2019-07" db="EMBL/GenBank/DDBJ databases">
        <title>Whole genome shotgun sequence of Lactobacillus spicheri NBRC 107155.</title>
        <authorList>
            <person name="Hosoyama A."/>
            <person name="Uohara A."/>
            <person name="Ohji S."/>
            <person name="Ichikawa N."/>
        </authorList>
    </citation>
    <scope>NUCLEOTIDE SEQUENCE [LARGE SCALE GENOMIC DNA]</scope>
    <source>
        <strain evidence="4 5">NBRC 107155</strain>
    </source>
</reference>
<evidence type="ECO:0000313" key="5">
    <source>
        <dbReference type="Proteomes" id="UP000321691"/>
    </source>
</evidence>
<feature type="domain" description="MucBP" evidence="2">
    <location>
        <begin position="125"/>
        <end position="184"/>
    </location>
</feature>
<feature type="domain" description="DUF5776" evidence="3">
    <location>
        <begin position="424"/>
        <end position="488"/>
    </location>
</feature>
<dbReference type="EMBL" id="BJZI01000010">
    <property type="protein sequence ID" value="GEO66503.1"/>
    <property type="molecule type" value="Genomic_DNA"/>
</dbReference>
<keyword evidence="1" id="KW-0677">Repeat</keyword>
<proteinExistence type="predicted"/>
<dbReference type="InterPro" id="IPR044081">
    <property type="entry name" value="DUF5776"/>
</dbReference>
<evidence type="ECO:0000313" key="4">
    <source>
        <dbReference type="EMBL" id="GEO66503.1"/>
    </source>
</evidence>
<sequence>MKVQFSLKWLLGLLMLVIGFIIISPLSAQATGFQADAHTIRVPLPDGSTISVPKTDTSPETIPLYKSDGTKTSFELAANGSFATDTTLINLNTEKVYYRVAVADYVISTDVQLNVANSSTSVELAVHYVDTENHSLKPTQTFSVDEDQVDDFIAGLTSGTPDVAIDGYQLRDTKSGTNEVTFIYQPDQTSVTFKYVDTAGHSLSANKALSGKPGSAYTIPDPAGNADLKGYDLKEIQGGTPSGTFDTTDQTFTYVYQKTPSPVTPVAPTTPSVVAAPVTVRYQTTTGTQLAQDQVLTGDLGAPYQTTQKDFAHYQLAKIIGQPTGRFTSSAQDVIYVYEPAQGTAIRPFMIYAKRGLYHYASPTFTRAQRLSFVKQQPRVKAATFKVVDTATSTTGKLRYRLADGTYITANPNFVANLYWQGTQYRQLRVTNPQGAYLYATTRFSAQSRRTHLKKGKTVTVRRIIHTGMTTRYQLASGQYITGNKQWVTPFK</sequence>
<keyword evidence="5" id="KW-1185">Reference proteome</keyword>
<accession>A0ABQ0WNA7</accession>
<organism evidence="4 5">
    <name type="scientific">Levilactobacillus spicheri</name>
    <dbReference type="NCBI Taxonomy" id="216463"/>
    <lineage>
        <taxon>Bacteria</taxon>
        <taxon>Bacillati</taxon>
        <taxon>Bacillota</taxon>
        <taxon>Bacilli</taxon>
        <taxon>Lactobacillales</taxon>
        <taxon>Lactobacillaceae</taxon>
        <taxon>Levilactobacillus</taxon>
    </lineage>
</organism>
<name>A0ABQ0WNA7_9LACO</name>
<dbReference type="InterPro" id="IPR009459">
    <property type="entry name" value="MucBP_dom"/>
</dbReference>